<evidence type="ECO:0000256" key="11">
    <source>
        <dbReference type="ARBA" id="ARBA00049015"/>
    </source>
</evidence>
<dbReference type="GO" id="GO:0004649">
    <property type="term" value="F:poly(ADP-ribose) glycohydrolase activity"/>
    <property type="evidence" value="ECO:0007669"/>
    <property type="project" value="UniProtKB-EC"/>
</dbReference>
<reference evidence="13 14" key="1">
    <citation type="submission" date="2016-05" db="EMBL/GenBank/DDBJ databases">
        <title>Comparative analysis of secretome profiles of manganese(II)-oxidizing ascomycete fungi.</title>
        <authorList>
            <consortium name="DOE Joint Genome Institute"/>
            <person name="Zeiner C.A."/>
            <person name="Purvine S.O."/>
            <person name="Zink E.M."/>
            <person name="Wu S."/>
            <person name="Pasa-Tolic L."/>
            <person name="Chaput D.L."/>
            <person name="Haridas S."/>
            <person name="Grigoriev I.V."/>
            <person name="Santelli C.M."/>
            <person name="Hansel C.M."/>
        </authorList>
    </citation>
    <scope>NUCLEOTIDE SEQUENCE [LARGE SCALE GENOMIC DNA]</scope>
    <source>
        <strain evidence="13 14">SRC1lrK2f</strain>
    </source>
</reference>
<evidence type="ECO:0000256" key="7">
    <source>
        <dbReference type="ARBA" id="ARBA00042722"/>
    </source>
</evidence>
<dbReference type="PANTHER" id="PTHR16222">
    <property type="entry name" value="ADP-RIBOSYLGLYCOHYDROLASE"/>
    <property type="match status" value="1"/>
</dbReference>
<gene>
    <name evidence="13" type="ORF">CC77DRAFT_1026716</name>
</gene>
<feature type="binding site" evidence="12">
    <location>
        <position position="62"/>
    </location>
    <ligand>
        <name>Mg(2+)</name>
        <dbReference type="ChEBI" id="CHEBI:18420"/>
        <label>1</label>
    </ligand>
</feature>
<feature type="binding site" evidence="12">
    <location>
        <position position="291"/>
    </location>
    <ligand>
        <name>Mg(2+)</name>
        <dbReference type="ChEBI" id="CHEBI:18420"/>
        <label>1</label>
    </ligand>
</feature>
<dbReference type="Pfam" id="PF03747">
    <property type="entry name" value="ADP_ribosyl_GH"/>
    <property type="match status" value="1"/>
</dbReference>
<dbReference type="OMA" id="PQPRWID"/>
<dbReference type="EC" id="3.2.1.143" evidence="2"/>
<dbReference type="SUPFAM" id="SSF101478">
    <property type="entry name" value="ADP-ribosylglycohydrolase"/>
    <property type="match status" value="1"/>
</dbReference>
<dbReference type="PANTHER" id="PTHR16222:SF24">
    <property type="entry name" value="ADP-RIBOSYLHYDROLASE ARH3"/>
    <property type="match status" value="1"/>
</dbReference>
<organism evidence="13 14">
    <name type="scientific">Alternaria alternata</name>
    <name type="common">Alternaria rot fungus</name>
    <name type="synonym">Torula alternata</name>
    <dbReference type="NCBI Taxonomy" id="5599"/>
    <lineage>
        <taxon>Eukaryota</taxon>
        <taxon>Fungi</taxon>
        <taxon>Dikarya</taxon>
        <taxon>Ascomycota</taxon>
        <taxon>Pezizomycotina</taxon>
        <taxon>Dothideomycetes</taxon>
        <taxon>Pleosporomycetidae</taxon>
        <taxon>Pleosporales</taxon>
        <taxon>Pleosporineae</taxon>
        <taxon>Pleosporaceae</taxon>
        <taxon>Alternaria</taxon>
        <taxon>Alternaria sect. Alternaria</taxon>
        <taxon>Alternaria alternata complex</taxon>
    </lineage>
</organism>
<feature type="binding site" evidence="12">
    <location>
        <position position="63"/>
    </location>
    <ligand>
        <name>Mg(2+)</name>
        <dbReference type="ChEBI" id="CHEBI:18420"/>
        <label>1</label>
    </ligand>
</feature>
<name>A0A177D262_ALTAL</name>
<evidence type="ECO:0000256" key="10">
    <source>
        <dbReference type="ARBA" id="ARBA00043193"/>
    </source>
</evidence>
<protein>
    <recommendedName>
        <fullName evidence="4">ADP-ribosylhydrolase ARH3</fullName>
        <ecNumber evidence="2">3.2.1.143</ecNumber>
    </recommendedName>
    <alternativeName>
        <fullName evidence="5">ADP-ribose glycohydrolase ARH3</fullName>
    </alternativeName>
    <alternativeName>
        <fullName evidence="6">ADP-ribosylhydrolase 3</fullName>
    </alternativeName>
    <alternativeName>
        <fullName evidence="9">O-acetyl-ADP-ribose deacetylase ARH3</fullName>
    </alternativeName>
    <alternativeName>
        <fullName evidence="10">Poly(ADP-ribose) glycohydrolase ARH3</fullName>
    </alternativeName>
    <alternativeName>
        <fullName evidence="8">[Protein ADP-ribosylarginine] hydrolase-like protein 2</fullName>
    </alternativeName>
    <alternativeName>
        <fullName evidence="7">[Protein ADP-ribosylserine] hydrolase</fullName>
    </alternativeName>
</protein>
<evidence type="ECO:0000256" key="2">
    <source>
        <dbReference type="ARBA" id="ARBA00012255"/>
    </source>
</evidence>
<keyword evidence="12" id="KW-0460">Magnesium</keyword>
<dbReference type="STRING" id="5599.A0A177D262"/>
<dbReference type="Gene3D" id="1.10.4080.10">
    <property type="entry name" value="ADP-ribosylation/Crystallin J1"/>
    <property type="match status" value="1"/>
</dbReference>
<comment type="catalytic activity">
    <reaction evidence="11">
        <text>alpha-NAD(+) + H2O = ADP-D-ribose + nicotinamide + H(+)</text>
        <dbReference type="Rhea" id="RHEA:68792"/>
        <dbReference type="ChEBI" id="CHEBI:15377"/>
        <dbReference type="ChEBI" id="CHEBI:15378"/>
        <dbReference type="ChEBI" id="CHEBI:17154"/>
        <dbReference type="ChEBI" id="CHEBI:57967"/>
        <dbReference type="ChEBI" id="CHEBI:77017"/>
    </reaction>
</comment>
<keyword evidence="3 13" id="KW-0378">Hydrolase</keyword>
<dbReference type="VEuPathDB" id="FungiDB:CC77DRAFT_1026716"/>
<feature type="binding site" evidence="12">
    <location>
        <position position="61"/>
    </location>
    <ligand>
        <name>Mg(2+)</name>
        <dbReference type="ChEBI" id="CHEBI:18420"/>
        <label>1</label>
    </ligand>
</feature>
<evidence type="ECO:0000256" key="12">
    <source>
        <dbReference type="PIRSR" id="PIRSR605502-1"/>
    </source>
</evidence>
<evidence type="ECO:0000256" key="9">
    <source>
        <dbReference type="ARBA" id="ARBA00043187"/>
    </source>
</evidence>
<dbReference type="GeneID" id="29111908"/>
<evidence type="ECO:0000256" key="4">
    <source>
        <dbReference type="ARBA" id="ARBA00041057"/>
    </source>
</evidence>
<dbReference type="InterPro" id="IPR050792">
    <property type="entry name" value="ADP-ribosylglycohydrolase"/>
</dbReference>
<dbReference type="Proteomes" id="UP000077248">
    <property type="component" value="Unassembled WGS sequence"/>
</dbReference>
<evidence type="ECO:0000256" key="8">
    <source>
        <dbReference type="ARBA" id="ARBA00042850"/>
    </source>
</evidence>
<sequence length="333" mass="35292">MSNHDNRLSRSLGAILGVHAGDSLGATLEFEYHSTIKQKYPDGLQEIVGGGSFSWPPGHATDDTDLTRAVLLAYSDRRKHCETRAGREGSEFDVVKAAADYSLAWLTGDWPDREPGSMPVDIGCATQTGLSNYDSTGDATRSGAGPGSAGNGSLMRCIPTALFSDSKEVRVRESMAISAITHNDTRCTVSCAAYNEMVAALVQGKKVREAVEQGRLVAQEQGQTHVEAAISRGETLDLAKLADRGPKSAGSDITTGYVLNGLTLAVAASLDPRSFKDVLVDVVRLGGDADTNGAIAGGALGARDGKGKIPESWLETLQFGDEFEEKTKWLLSE</sequence>
<accession>A0A177D262</accession>
<dbReference type="KEGG" id="aalt:CC77DRAFT_1026716"/>
<keyword evidence="14" id="KW-1185">Reference proteome</keyword>
<dbReference type="InterPro" id="IPR036705">
    <property type="entry name" value="Ribosyl_crysJ1_sf"/>
</dbReference>
<dbReference type="RefSeq" id="XP_018378768.1">
    <property type="nucleotide sequence ID" value="XM_018526314.1"/>
</dbReference>
<evidence type="ECO:0000256" key="6">
    <source>
        <dbReference type="ARBA" id="ARBA00042471"/>
    </source>
</evidence>
<dbReference type="EMBL" id="KV441513">
    <property type="protein sequence ID" value="OAG13347.1"/>
    <property type="molecule type" value="Genomic_DNA"/>
</dbReference>
<dbReference type="InterPro" id="IPR005502">
    <property type="entry name" value="Ribosyl_crysJ1"/>
</dbReference>
<dbReference type="AlphaFoldDB" id="A0A177D262"/>
<evidence type="ECO:0000256" key="3">
    <source>
        <dbReference type="ARBA" id="ARBA00022801"/>
    </source>
</evidence>
<comment type="cofactor">
    <cofactor evidence="12">
        <name>Mg(2+)</name>
        <dbReference type="ChEBI" id="CHEBI:18420"/>
    </cofactor>
    <text evidence="12">Binds 2 magnesium ions per subunit.</text>
</comment>
<keyword evidence="12" id="KW-0479">Metal-binding</keyword>
<dbReference type="GO" id="GO:0046872">
    <property type="term" value="F:metal ion binding"/>
    <property type="evidence" value="ECO:0007669"/>
    <property type="project" value="UniProtKB-KW"/>
</dbReference>
<feature type="binding site" evidence="12">
    <location>
        <position position="290"/>
    </location>
    <ligand>
        <name>Mg(2+)</name>
        <dbReference type="ChEBI" id="CHEBI:18420"/>
        <label>1</label>
    </ligand>
</feature>
<comment type="similarity">
    <text evidence="1">Belongs to the ADP-ribosylglycohydrolase family.</text>
</comment>
<evidence type="ECO:0000313" key="13">
    <source>
        <dbReference type="EMBL" id="OAG13347.1"/>
    </source>
</evidence>
<evidence type="ECO:0000313" key="14">
    <source>
        <dbReference type="Proteomes" id="UP000077248"/>
    </source>
</evidence>
<feature type="binding site" evidence="12">
    <location>
        <position position="288"/>
    </location>
    <ligand>
        <name>Mg(2+)</name>
        <dbReference type="ChEBI" id="CHEBI:18420"/>
        <label>1</label>
    </ligand>
</feature>
<evidence type="ECO:0000256" key="1">
    <source>
        <dbReference type="ARBA" id="ARBA00010702"/>
    </source>
</evidence>
<proteinExistence type="inferred from homology"/>
<evidence type="ECO:0000256" key="5">
    <source>
        <dbReference type="ARBA" id="ARBA00042398"/>
    </source>
</evidence>